<dbReference type="AlphaFoldDB" id="A0A5J9STA2"/>
<comment type="caution">
    <text evidence="2">The sequence shown here is derived from an EMBL/GenBank/DDBJ whole genome shotgun (WGS) entry which is preliminary data.</text>
</comment>
<sequence>MLPARQPQPTRPSHSRLDDHDVGSSPGRKPNSFEGQIELGRAHGPISRAHRFLPLGVCRQRLRRGPPPFSPFPSTPTAAPPETSLLRERGSTERASTEASRLAIATATPPPVLHCSPAPAYLLLGNLLLALGEARIHTASSIPGHVQQLCRC</sequence>
<evidence type="ECO:0000313" key="3">
    <source>
        <dbReference type="Proteomes" id="UP000324897"/>
    </source>
</evidence>
<evidence type="ECO:0000256" key="1">
    <source>
        <dbReference type="SAM" id="MobiDB-lite"/>
    </source>
</evidence>
<keyword evidence="3" id="KW-1185">Reference proteome</keyword>
<dbReference type="Proteomes" id="UP000324897">
    <property type="component" value="Unassembled WGS sequence"/>
</dbReference>
<organism evidence="2 3">
    <name type="scientific">Eragrostis curvula</name>
    <name type="common">weeping love grass</name>
    <dbReference type="NCBI Taxonomy" id="38414"/>
    <lineage>
        <taxon>Eukaryota</taxon>
        <taxon>Viridiplantae</taxon>
        <taxon>Streptophyta</taxon>
        <taxon>Embryophyta</taxon>
        <taxon>Tracheophyta</taxon>
        <taxon>Spermatophyta</taxon>
        <taxon>Magnoliopsida</taxon>
        <taxon>Liliopsida</taxon>
        <taxon>Poales</taxon>
        <taxon>Poaceae</taxon>
        <taxon>PACMAD clade</taxon>
        <taxon>Chloridoideae</taxon>
        <taxon>Eragrostideae</taxon>
        <taxon>Eragrostidinae</taxon>
        <taxon>Eragrostis</taxon>
    </lineage>
</organism>
<feature type="region of interest" description="Disordered" evidence="1">
    <location>
        <begin position="1"/>
        <end position="35"/>
    </location>
</feature>
<feature type="region of interest" description="Disordered" evidence="1">
    <location>
        <begin position="63"/>
        <end position="100"/>
    </location>
</feature>
<protein>
    <submittedName>
        <fullName evidence="2">Uncharacterized protein</fullName>
    </submittedName>
</protein>
<dbReference type="Gramene" id="TVU02229">
    <property type="protein sequence ID" value="TVU02229"/>
    <property type="gene ID" value="EJB05_52283"/>
</dbReference>
<feature type="compositionally biased region" description="Pro residues" evidence="1">
    <location>
        <begin position="65"/>
        <end position="74"/>
    </location>
</feature>
<feature type="compositionally biased region" description="Basic and acidic residues" evidence="1">
    <location>
        <begin position="85"/>
        <end position="96"/>
    </location>
</feature>
<proteinExistence type="predicted"/>
<name>A0A5J9STA2_9POAL</name>
<accession>A0A5J9STA2</accession>
<evidence type="ECO:0000313" key="2">
    <source>
        <dbReference type="EMBL" id="TVU02229.1"/>
    </source>
</evidence>
<gene>
    <name evidence="2" type="ORF">EJB05_52283</name>
</gene>
<dbReference type="EMBL" id="RWGY01000350">
    <property type="protein sequence ID" value="TVU02229.1"/>
    <property type="molecule type" value="Genomic_DNA"/>
</dbReference>
<reference evidence="2 3" key="1">
    <citation type="journal article" date="2019" name="Sci. Rep.">
        <title>A high-quality genome of Eragrostis curvula grass provides insights into Poaceae evolution and supports new strategies to enhance forage quality.</title>
        <authorList>
            <person name="Carballo J."/>
            <person name="Santos B.A.C.M."/>
            <person name="Zappacosta D."/>
            <person name="Garbus I."/>
            <person name="Selva J.P."/>
            <person name="Gallo C.A."/>
            <person name="Diaz A."/>
            <person name="Albertini E."/>
            <person name="Caccamo M."/>
            <person name="Echenique V."/>
        </authorList>
    </citation>
    <scope>NUCLEOTIDE SEQUENCE [LARGE SCALE GENOMIC DNA]</scope>
    <source>
        <strain evidence="3">cv. Victoria</strain>
        <tissue evidence="2">Leaf</tissue>
    </source>
</reference>
<feature type="non-terminal residue" evidence="2">
    <location>
        <position position="1"/>
    </location>
</feature>